<name>A0AAV0Z8W0_VICFA</name>
<keyword evidence="2" id="KW-1185">Reference proteome</keyword>
<dbReference type="Proteomes" id="UP001157006">
    <property type="component" value="Chromosome 1S"/>
</dbReference>
<dbReference type="EMBL" id="OX451735">
    <property type="protein sequence ID" value="CAI8593899.1"/>
    <property type="molecule type" value="Genomic_DNA"/>
</dbReference>
<accession>A0AAV0Z8W0</accession>
<protein>
    <submittedName>
        <fullName evidence="1">Uncharacterized protein</fullName>
    </submittedName>
</protein>
<dbReference type="AlphaFoldDB" id="A0AAV0Z8W0"/>
<organism evidence="1 2">
    <name type="scientific">Vicia faba</name>
    <name type="common">Broad bean</name>
    <name type="synonym">Faba vulgaris</name>
    <dbReference type="NCBI Taxonomy" id="3906"/>
    <lineage>
        <taxon>Eukaryota</taxon>
        <taxon>Viridiplantae</taxon>
        <taxon>Streptophyta</taxon>
        <taxon>Embryophyta</taxon>
        <taxon>Tracheophyta</taxon>
        <taxon>Spermatophyta</taxon>
        <taxon>Magnoliopsida</taxon>
        <taxon>eudicotyledons</taxon>
        <taxon>Gunneridae</taxon>
        <taxon>Pentapetalae</taxon>
        <taxon>rosids</taxon>
        <taxon>fabids</taxon>
        <taxon>Fabales</taxon>
        <taxon>Fabaceae</taxon>
        <taxon>Papilionoideae</taxon>
        <taxon>50 kb inversion clade</taxon>
        <taxon>NPAAA clade</taxon>
        <taxon>Hologalegina</taxon>
        <taxon>IRL clade</taxon>
        <taxon>Fabeae</taxon>
        <taxon>Vicia</taxon>
    </lineage>
</organism>
<gene>
    <name evidence="1" type="ORF">VFH_I114480</name>
</gene>
<proteinExistence type="predicted"/>
<evidence type="ECO:0000313" key="1">
    <source>
        <dbReference type="EMBL" id="CAI8593899.1"/>
    </source>
</evidence>
<sequence>MYFGKLVIVGDEQAMLISHLSSFSYIDAEVVVGILFQTFFLLMISSLKDAQQVVQHGLIEGRGHIMNLPENKHFVGLGFSLKSGKTVKHEVIFRPIQEIFHSGGFIHPTSPEVDAVTKDDSDLDWPNFMTHGGTSQNWIVVDIPIVVHVSK</sequence>
<evidence type="ECO:0000313" key="2">
    <source>
        <dbReference type="Proteomes" id="UP001157006"/>
    </source>
</evidence>
<reference evidence="1 2" key="1">
    <citation type="submission" date="2023-01" db="EMBL/GenBank/DDBJ databases">
        <authorList>
            <person name="Kreplak J."/>
        </authorList>
    </citation>
    <scope>NUCLEOTIDE SEQUENCE [LARGE SCALE GENOMIC DNA]</scope>
</reference>